<gene>
    <name evidence="1" type="ORF">BYZ73_13205</name>
</gene>
<dbReference type="EMBL" id="MUAV01000015">
    <property type="protein sequence ID" value="RAP40727.1"/>
    <property type="molecule type" value="Genomic_DNA"/>
</dbReference>
<keyword evidence="2" id="KW-1185">Reference proteome</keyword>
<feature type="non-terminal residue" evidence="1">
    <location>
        <position position="1"/>
    </location>
</feature>
<accession>A0ABX9DEE8</accession>
<dbReference type="RefSeq" id="WP_220086836.1">
    <property type="nucleotide sequence ID" value="NZ_MUAV01000015.1"/>
</dbReference>
<evidence type="ECO:0000313" key="2">
    <source>
        <dbReference type="Proteomes" id="UP000248659"/>
    </source>
</evidence>
<organism evidence="1 2">
    <name type="scientific">Rhodovulum viride</name>
    <dbReference type="NCBI Taxonomy" id="1231134"/>
    <lineage>
        <taxon>Bacteria</taxon>
        <taxon>Pseudomonadati</taxon>
        <taxon>Pseudomonadota</taxon>
        <taxon>Alphaproteobacteria</taxon>
        <taxon>Rhodobacterales</taxon>
        <taxon>Paracoccaceae</taxon>
        <taxon>Rhodovulum</taxon>
    </lineage>
</organism>
<evidence type="ECO:0000313" key="1">
    <source>
        <dbReference type="EMBL" id="RAP40727.1"/>
    </source>
</evidence>
<proteinExistence type="predicted"/>
<dbReference type="Proteomes" id="UP000248659">
    <property type="component" value="Unassembled WGS sequence"/>
</dbReference>
<comment type="caution">
    <text evidence="1">The sequence shown here is derived from an EMBL/GenBank/DDBJ whole genome shotgun (WGS) entry which is preliminary data.</text>
</comment>
<protein>
    <submittedName>
        <fullName evidence="1">Uncharacterized protein</fullName>
    </submittedName>
</protein>
<name>A0ABX9DEE8_9RHOB</name>
<reference evidence="1 2" key="1">
    <citation type="submission" date="2017-01" db="EMBL/GenBank/DDBJ databases">
        <title>Genome sequence of Rhodovulum viride JA756.</title>
        <authorList>
            <person name="Lakshmi K.V."/>
            <person name="Tushar L.D."/>
            <person name="Sasikala C."/>
            <person name="Venkataramana C."/>
        </authorList>
    </citation>
    <scope>NUCLEOTIDE SEQUENCE [LARGE SCALE GENOMIC DNA]</scope>
    <source>
        <strain evidence="1 2">JA756</strain>
    </source>
</reference>
<sequence>AFLSDIREEGFATSGAEASWCEDTAHACPCCGGSGHRGDMVGGGSAAIAAERRRQIEVEGWTPEHDDEHDECELALAAGVYALSGASDSHLFDPERQSAIRELWPFQAHWFGPDGGRKDLVRAGALIAAEIDRLDRAAIKQDGRD</sequence>